<dbReference type="EMBL" id="JACHGT010000015">
    <property type="protein sequence ID" value="MBB6038099.1"/>
    <property type="molecule type" value="Genomic_DNA"/>
</dbReference>
<protein>
    <submittedName>
        <fullName evidence="2">Putative tellurium resistance membrane protein TerC</fullName>
    </submittedName>
</protein>
<keyword evidence="3" id="KW-1185">Reference proteome</keyword>
<dbReference type="AlphaFoldDB" id="A0A841G085"/>
<dbReference type="PANTHER" id="PTHR30060">
    <property type="entry name" value="INNER MEMBRANE PROTEIN"/>
    <property type="match status" value="1"/>
</dbReference>
<keyword evidence="1" id="KW-0812">Transmembrane</keyword>
<accession>A0A841G085</accession>
<reference evidence="2 3" key="1">
    <citation type="submission" date="2020-08" db="EMBL/GenBank/DDBJ databases">
        <title>Genomic Encyclopedia of Type Strains, Phase IV (KMG-IV): sequencing the most valuable type-strain genomes for metagenomic binning, comparative biology and taxonomic classification.</title>
        <authorList>
            <person name="Goeker M."/>
        </authorList>
    </citation>
    <scope>NUCLEOTIDE SEQUENCE [LARGE SCALE GENOMIC DNA]</scope>
    <source>
        <strain evidence="2 3">YIM 65646</strain>
    </source>
</reference>
<evidence type="ECO:0000313" key="2">
    <source>
        <dbReference type="EMBL" id="MBB6038099.1"/>
    </source>
</evidence>
<keyword evidence="1" id="KW-0472">Membrane</keyword>
<gene>
    <name evidence="2" type="ORF">HNR73_005979</name>
</gene>
<evidence type="ECO:0000256" key="1">
    <source>
        <dbReference type="SAM" id="Phobius"/>
    </source>
</evidence>
<keyword evidence="1" id="KW-1133">Transmembrane helix</keyword>
<feature type="transmembrane region" description="Helical" evidence="1">
    <location>
        <begin position="44"/>
        <end position="64"/>
    </location>
</feature>
<evidence type="ECO:0000313" key="3">
    <source>
        <dbReference type="Proteomes" id="UP000548476"/>
    </source>
</evidence>
<proteinExistence type="predicted"/>
<feature type="transmembrane region" description="Helical" evidence="1">
    <location>
        <begin position="149"/>
        <end position="170"/>
    </location>
</feature>
<dbReference type="PANTHER" id="PTHR30060:SF0">
    <property type="entry name" value="COILED-COIL PROTEIN (DUF2040)-RELATED"/>
    <property type="match status" value="1"/>
</dbReference>
<feature type="transmembrane region" description="Helical" evidence="1">
    <location>
        <begin position="123"/>
        <end position="143"/>
    </location>
</feature>
<organism evidence="2 3">
    <name type="scientific">Phytomonospora endophytica</name>
    <dbReference type="NCBI Taxonomy" id="714109"/>
    <lineage>
        <taxon>Bacteria</taxon>
        <taxon>Bacillati</taxon>
        <taxon>Actinomycetota</taxon>
        <taxon>Actinomycetes</taxon>
        <taxon>Micromonosporales</taxon>
        <taxon>Micromonosporaceae</taxon>
        <taxon>Phytomonospora</taxon>
    </lineage>
</organism>
<feature type="transmembrane region" description="Helical" evidence="1">
    <location>
        <begin position="182"/>
        <end position="202"/>
    </location>
</feature>
<sequence>MSADVIAGFVSLVLLELVLGIDNIVFISILAGKLPEHQQDKARKIGLGLALIMRLLLLLTLSWVVKLTAPLFTVFSHEISGRDVILILGGLFLLAKATFEIHDSLEAKEGHDNPKGAASFGGVLVQIMLLDIVFSLDSVITAVGMVDEIWVMVAAVVISVGIMLVAAGPLGRFVNRHPSIKMLALAFLLLIGMTLVADGFELHIPKGYIYFAMAFSLAVELLNITVSARRARRAAEAEKPVELHKRYSEE</sequence>
<feature type="transmembrane region" description="Helical" evidence="1">
    <location>
        <begin position="208"/>
        <end position="226"/>
    </location>
</feature>
<name>A0A841G085_9ACTN</name>
<feature type="transmembrane region" description="Helical" evidence="1">
    <location>
        <begin position="84"/>
        <end position="102"/>
    </location>
</feature>
<comment type="caution">
    <text evidence="2">The sequence shown here is derived from an EMBL/GenBank/DDBJ whole genome shotgun (WGS) entry which is preliminary data.</text>
</comment>
<dbReference type="Pfam" id="PF03741">
    <property type="entry name" value="TerC"/>
    <property type="match status" value="1"/>
</dbReference>
<dbReference type="GO" id="GO:0005886">
    <property type="term" value="C:plasma membrane"/>
    <property type="evidence" value="ECO:0007669"/>
    <property type="project" value="TreeGrafter"/>
</dbReference>
<feature type="transmembrane region" description="Helical" evidence="1">
    <location>
        <begin position="6"/>
        <end position="32"/>
    </location>
</feature>
<dbReference type="InterPro" id="IPR005496">
    <property type="entry name" value="Integral_membrane_TerC"/>
</dbReference>
<dbReference type="RefSeq" id="WP_184790904.1">
    <property type="nucleotide sequence ID" value="NZ_BONT01000048.1"/>
</dbReference>
<dbReference type="Proteomes" id="UP000548476">
    <property type="component" value="Unassembled WGS sequence"/>
</dbReference>